<reference evidence="2" key="1">
    <citation type="submission" date="2022-04" db="EMBL/GenBank/DDBJ databases">
        <authorList>
            <person name="Xu L."/>
            <person name="Lv Z."/>
        </authorList>
    </citation>
    <scope>NUCLEOTIDE SEQUENCE</scope>
    <source>
        <strain evidence="2">LV_2022a</strain>
    </source>
</reference>
<reference evidence="2" key="2">
    <citation type="journal article" date="2023" name="Infect Dis Poverty">
        <title>Chromosome-scale genome of the human blood fluke Schistosoma mekongi and its implications for public health.</title>
        <authorList>
            <person name="Zhou M."/>
            <person name="Xu L."/>
            <person name="Xu D."/>
            <person name="Chen W."/>
            <person name="Khan J."/>
            <person name="Hu Y."/>
            <person name="Huang H."/>
            <person name="Wei H."/>
            <person name="Zhang Y."/>
            <person name="Chusongsang P."/>
            <person name="Tanasarnprasert K."/>
            <person name="Hu X."/>
            <person name="Limpanont Y."/>
            <person name="Lv Z."/>
        </authorList>
    </citation>
    <scope>NUCLEOTIDE SEQUENCE</scope>
    <source>
        <strain evidence="2">LV_2022a</strain>
    </source>
</reference>
<organism evidence="2 3">
    <name type="scientific">Schistosoma mekongi</name>
    <name type="common">Parasitic worm</name>
    <dbReference type="NCBI Taxonomy" id="38744"/>
    <lineage>
        <taxon>Eukaryota</taxon>
        <taxon>Metazoa</taxon>
        <taxon>Spiralia</taxon>
        <taxon>Lophotrochozoa</taxon>
        <taxon>Platyhelminthes</taxon>
        <taxon>Trematoda</taxon>
        <taxon>Digenea</taxon>
        <taxon>Strigeidida</taxon>
        <taxon>Schistosomatoidea</taxon>
        <taxon>Schistosomatidae</taxon>
        <taxon>Schistosoma</taxon>
    </lineage>
</organism>
<evidence type="ECO:0000313" key="3">
    <source>
        <dbReference type="Proteomes" id="UP001292079"/>
    </source>
</evidence>
<dbReference type="InterPro" id="IPR031259">
    <property type="entry name" value="ILBP"/>
</dbReference>
<dbReference type="InterPro" id="IPR012674">
    <property type="entry name" value="Calycin"/>
</dbReference>
<evidence type="ECO:0000313" key="2">
    <source>
        <dbReference type="EMBL" id="KAK4468649.1"/>
    </source>
</evidence>
<dbReference type="CDD" id="cd00742">
    <property type="entry name" value="FABP"/>
    <property type="match status" value="1"/>
</dbReference>
<dbReference type="AlphaFoldDB" id="A0AAE1Z8C4"/>
<keyword evidence="3" id="KW-1185">Reference proteome</keyword>
<dbReference type="Gene3D" id="2.40.128.20">
    <property type="match status" value="1"/>
</dbReference>
<gene>
    <name evidence="2" type="ORF">MN116_007835</name>
</gene>
<protein>
    <recommendedName>
        <fullName evidence="4">Lipocalin/cytosolic fatty-acid binding domain-containing protein</fullName>
    </recommendedName>
</protein>
<dbReference type="GO" id="GO:0008289">
    <property type="term" value="F:lipid binding"/>
    <property type="evidence" value="ECO:0007669"/>
    <property type="project" value="UniProtKB-KW"/>
</dbReference>
<proteinExistence type="inferred from homology"/>
<evidence type="ECO:0008006" key="4">
    <source>
        <dbReference type="Google" id="ProtNLM"/>
    </source>
</evidence>
<evidence type="ECO:0000256" key="1">
    <source>
        <dbReference type="ARBA" id="ARBA00008390"/>
    </source>
</evidence>
<dbReference type="PANTHER" id="PTHR11955">
    <property type="entry name" value="FATTY ACID BINDING PROTEIN"/>
    <property type="match status" value="1"/>
</dbReference>
<sequence length="130" mass="14928">MVSLVGRWIPEESYGCESVIDKIGVDSRMKNLMLSTNPTLTFTLVDNDSMKIKVESEIRNYEISFKFGEEYDDDTIFGIKCKSLCRKLSDNKILITQRLPNGIIEVDHKVNGNIITMVTDNNLLQYPVRY</sequence>
<comment type="caution">
    <text evidence="2">The sequence shown here is derived from an EMBL/GenBank/DDBJ whole genome shotgun (WGS) entry which is preliminary data.</text>
</comment>
<dbReference type="EMBL" id="JALJAT010000006">
    <property type="protein sequence ID" value="KAK4468649.1"/>
    <property type="molecule type" value="Genomic_DNA"/>
</dbReference>
<dbReference type="SUPFAM" id="SSF50814">
    <property type="entry name" value="Lipocalins"/>
    <property type="match status" value="1"/>
</dbReference>
<name>A0AAE1Z8C4_SCHME</name>
<dbReference type="Proteomes" id="UP001292079">
    <property type="component" value="Unassembled WGS sequence"/>
</dbReference>
<comment type="similarity">
    <text evidence="1">Belongs to the calycin superfamily. Fatty-acid binding protein (FABP) family.</text>
</comment>
<accession>A0AAE1Z8C4</accession>